<evidence type="ECO:0000256" key="6">
    <source>
        <dbReference type="SAM" id="Phobius"/>
    </source>
</evidence>
<feature type="transmembrane region" description="Helical" evidence="6">
    <location>
        <begin position="225"/>
        <end position="245"/>
    </location>
</feature>
<evidence type="ECO:0000256" key="1">
    <source>
        <dbReference type="ARBA" id="ARBA00004141"/>
    </source>
</evidence>
<name>A0ABU9VXT4_9CLOT</name>
<keyword evidence="8" id="KW-1185">Reference proteome</keyword>
<protein>
    <submittedName>
        <fullName evidence="7">Iron export ABC transporter permease subunit FetB</fullName>
    </submittedName>
</protein>
<evidence type="ECO:0000256" key="5">
    <source>
        <dbReference type="ARBA" id="ARBA00023136"/>
    </source>
</evidence>
<comment type="caution">
    <text evidence="7">The sequence shown here is derived from an EMBL/GenBank/DDBJ whole genome shotgun (WGS) entry which is preliminary data.</text>
</comment>
<dbReference type="EMBL" id="JBCITM010000025">
    <property type="protein sequence ID" value="MEN1761973.1"/>
    <property type="molecule type" value="Genomic_DNA"/>
</dbReference>
<keyword evidence="3 6" id="KW-0812">Transmembrane</keyword>
<organism evidence="7 8">
    <name type="scientific">Anoxynatronum sibiricum</name>
    <dbReference type="NCBI Taxonomy" id="210623"/>
    <lineage>
        <taxon>Bacteria</taxon>
        <taxon>Bacillati</taxon>
        <taxon>Bacillota</taxon>
        <taxon>Clostridia</taxon>
        <taxon>Eubacteriales</taxon>
        <taxon>Clostridiaceae</taxon>
        <taxon>Anoxynatronum</taxon>
    </lineage>
</organism>
<keyword evidence="5 6" id="KW-0472">Membrane</keyword>
<reference evidence="7 8" key="1">
    <citation type="submission" date="2024-04" db="EMBL/GenBank/DDBJ databases">
        <title>Genome sequencing and metabolic network reconstruction of aminoacids and betaine degradation by Anoxynatronum sibiricum.</title>
        <authorList>
            <person name="Detkova E.N."/>
            <person name="Boltjanskaja Y.V."/>
            <person name="Mardanov A.V."/>
            <person name="Kevbrin V."/>
        </authorList>
    </citation>
    <scope>NUCLEOTIDE SEQUENCE [LARGE SCALE GENOMIC DNA]</scope>
    <source>
        <strain evidence="7 8">Z-7981</strain>
    </source>
</reference>
<feature type="transmembrane region" description="Helical" evidence="6">
    <location>
        <begin position="6"/>
        <end position="25"/>
    </location>
</feature>
<feature type="transmembrane region" description="Helical" evidence="6">
    <location>
        <begin position="128"/>
        <end position="149"/>
    </location>
</feature>
<proteinExistence type="inferred from homology"/>
<dbReference type="Proteomes" id="UP001407405">
    <property type="component" value="Unassembled WGS sequence"/>
</dbReference>
<sequence>MNEIIQLQLWQLAAAYLFVVLLILLVKARGIPREKEIFLASVRMTLQLIATGYVLVLIFDNPHPATTLLTLMVMQAFAVFNIYQRIKSPLTPALKRIIALAMILGTGVSLFFFILVVIRLVPWYHPQYFIPLGGMIIGSSMTGIALGAGKLIDGVHQQRQLVEGALMLGATPAAAVRPLANSAFDAAILPTINSMLGMGIVFLPGMMTGQILSGVSPVTAIEYQIAIMLGITGSVTLTVFLMVFYGSRSFFNQHQQLELPAEPPRS</sequence>
<feature type="transmembrane region" description="Helical" evidence="6">
    <location>
        <begin position="37"/>
        <end position="59"/>
    </location>
</feature>
<dbReference type="RefSeq" id="WP_343187255.1">
    <property type="nucleotide sequence ID" value="NZ_JBCITM010000025.1"/>
</dbReference>
<comment type="subcellular location">
    <subcellularLocation>
        <location evidence="1">Membrane</location>
        <topology evidence="1">Multi-pass membrane protein</topology>
    </subcellularLocation>
</comment>
<feature type="transmembrane region" description="Helical" evidence="6">
    <location>
        <begin position="65"/>
        <end position="86"/>
    </location>
</feature>
<dbReference type="PANTHER" id="PTHR30028:SF0">
    <property type="entry name" value="PROTEIN ALUMINUM SENSITIVE 3"/>
    <property type="match status" value="1"/>
</dbReference>
<evidence type="ECO:0000313" key="8">
    <source>
        <dbReference type="Proteomes" id="UP001407405"/>
    </source>
</evidence>
<dbReference type="PANTHER" id="PTHR30028">
    <property type="entry name" value="UPF0014 INNER MEMBRANE PROTEIN YBBM-RELATED"/>
    <property type="match status" value="1"/>
</dbReference>
<evidence type="ECO:0000256" key="2">
    <source>
        <dbReference type="ARBA" id="ARBA00005268"/>
    </source>
</evidence>
<keyword evidence="4 6" id="KW-1133">Transmembrane helix</keyword>
<dbReference type="InterPro" id="IPR005226">
    <property type="entry name" value="UPF0014_fam"/>
</dbReference>
<feature type="transmembrane region" description="Helical" evidence="6">
    <location>
        <begin position="98"/>
        <end position="122"/>
    </location>
</feature>
<dbReference type="Pfam" id="PF03649">
    <property type="entry name" value="UPF0014"/>
    <property type="match status" value="1"/>
</dbReference>
<accession>A0ABU9VXT4</accession>
<gene>
    <name evidence="7" type="primary">fetB</name>
    <name evidence="7" type="ORF">AAIG11_15905</name>
</gene>
<comment type="similarity">
    <text evidence="2">Belongs to the UPF0014 family.</text>
</comment>
<evidence type="ECO:0000256" key="3">
    <source>
        <dbReference type="ARBA" id="ARBA00022692"/>
    </source>
</evidence>
<feature type="transmembrane region" description="Helical" evidence="6">
    <location>
        <begin position="186"/>
        <end position="204"/>
    </location>
</feature>
<evidence type="ECO:0000256" key="4">
    <source>
        <dbReference type="ARBA" id="ARBA00022989"/>
    </source>
</evidence>
<evidence type="ECO:0000313" key="7">
    <source>
        <dbReference type="EMBL" id="MEN1761973.1"/>
    </source>
</evidence>